<protein>
    <submittedName>
        <fullName evidence="1">Uncharacterized protein</fullName>
    </submittedName>
</protein>
<organism evidence="1">
    <name type="scientific">Podoviridae sp. ct8Lf7</name>
    <dbReference type="NCBI Taxonomy" id="2827723"/>
    <lineage>
        <taxon>Viruses</taxon>
        <taxon>Duplodnaviria</taxon>
        <taxon>Heunggongvirae</taxon>
        <taxon>Uroviricota</taxon>
        <taxon>Caudoviricetes</taxon>
    </lineage>
</organism>
<proteinExistence type="predicted"/>
<accession>A0A8S5S0R7</accession>
<reference evidence="1" key="1">
    <citation type="journal article" date="2021" name="Proc. Natl. Acad. Sci. U.S.A.">
        <title>A Catalog of Tens of Thousands of Viruses from Human Metagenomes Reveals Hidden Associations with Chronic Diseases.</title>
        <authorList>
            <person name="Tisza M.J."/>
            <person name="Buck C.B."/>
        </authorList>
    </citation>
    <scope>NUCLEOTIDE SEQUENCE</scope>
    <source>
        <strain evidence="1">Ct8Lf7</strain>
    </source>
</reference>
<name>A0A8S5S0R7_9CAUD</name>
<evidence type="ECO:0000313" key="1">
    <source>
        <dbReference type="EMBL" id="DAF44574.1"/>
    </source>
</evidence>
<dbReference type="EMBL" id="BK032511">
    <property type="protein sequence ID" value="DAF44574.1"/>
    <property type="molecule type" value="Genomic_DNA"/>
</dbReference>
<sequence length="83" mass="8260">MKSLGKVSNTFGLVGRGSDMARGVLFNNAHVNDSALTSGINSTTDAISSSLMGFSPIGTIAGGAMKLGSFMGDALSSMGIGTD</sequence>